<name>A0ABD1Q7B0_9LAMI</name>
<reference evidence="3" key="1">
    <citation type="submission" date="2024-07" db="EMBL/GenBank/DDBJ databases">
        <title>Two chromosome-level genome assemblies of Korean endemic species Abeliophyllum distichum and Forsythia ovata (Oleaceae).</title>
        <authorList>
            <person name="Jang H."/>
        </authorList>
    </citation>
    <scope>NUCLEOTIDE SEQUENCE [LARGE SCALE GENOMIC DNA]</scope>
</reference>
<keyword evidence="3" id="KW-1185">Reference proteome</keyword>
<dbReference type="AlphaFoldDB" id="A0ABD1Q7B0"/>
<organism evidence="2 3">
    <name type="scientific">Abeliophyllum distichum</name>
    <dbReference type="NCBI Taxonomy" id="126358"/>
    <lineage>
        <taxon>Eukaryota</taxon>
        <taxon>Viridiplantae</taxon>
        <taxon>Streptophyta</taxon>
        <taxon>Embryophyta</taxon>
        <taxon>Tracheophyta</taxon>
        <taxon>Spermatophyta</taxon>
        <taxon>Magnoliopsida</taxon>
        <taxon>eudicotyledons</taxon>
        <taxon>Gunneridae</taxon>
        <taxon>Pentapetalae</taxon>
        <taxon>asterids</taxon>
        <taxon>lamiids</taxon>
        <taxon>Lamiales</taxon>
        <taxon>Oleaceae</taxon>
        <taxon>Forsythieae</taxon>
        <taxon>Abeliophyllum</taxon>
    </lineage>
</organism>
<proteinExistence type="predicted"/>
<evidence type="ECO:0000313" key="3">
    <source>
        <dbReference type="Proteomes" id="UP001604336"/>
    </source>
</evidence>
<accession>A0ABD1Q7B0</accession>
<sequence length="119" mass="13481">MAPETTSDRVPIEFDRMRDQEMNMEIETRKISEFQTGVQTNMEIQIEISHPDIETKGATDGEPIMEKDGKRNEVVTKTSEQLNVKIEKMTNEEPTMETDGMVDRMVTGGQQPAGEIESC</sequence>
<evidence type="ECO:0000313" key="2">
    <source>
        <dbReference type="EMBL" id="KAL2470621.1"/>
    </source>
</evidence>
<comment type="caution">
    <text evidence="2">The sequence shown here is derived from an EMBL/GenBank/DDBJ whole genome shotgun (WGS) entry which is preliminary data.</text>
</comment>
<protein>
    <submittedName>
        <fullName evidence="2">Uncharacterized protein</fullName>
    </submittedName>
</protein>
<dbReference type="Proteomes" id="UP001604336">
    <property type="component" value="Unassembled WGS sequence"/>
</dbReference>
<feature type="region of interest" description="Disordered" evidence="1">
    <location>
        <begin position="89"/>
        <end position="119"/>
    </location>
</feature>
<dbReference type="EMBL" id="JBFOLK010000012">
    <property type="protein sequence ID" value="KAL2470621.1"/>
    <property type="molecule type" value="Genomic_DNA"/>
</dbReference>
<gene>
    <name evidence="2" type="ORF">Adt_38757</name>
</gene>
<evidence type="ECO:0000256" key="1">
    <source>
        <dbReference type="SAM" id="MobiDB-lite"/>
    </source>
</evidence>